<feature type="transmembrane region" description="Helical" evidence="1">
    <location>
        <begin position="16"/>
        <end position="41"/>
    </location>
</feature>
<dbReference type="Proteomes" id="UP000187486">
    <property type="component" value="Unassembled WGS sequence"/>
</dbReference>
<feature type="transmembrane region" description="Helical" evidence="1">
    <location>
        <begin position="47"/>
        <end position="68"/>
    </location>
</feature>
<keyword evidence="3" id="KW-1185">Reference proteome</keyword>
<name>A0A1R0KDW5_9PSEU</name>
<evidence type="ECO:0000313" key="2">
    <source>
        <dbReference type="EMBL" id="OLZ43236.1"/>
    </source>
</evidence>
<dbReference type="STRING" id="76021.BS329_39795"/>
<dbReference type="RefSeq" id="WP_076168567.1">
    <property type="nucleotide sequence ID" value="NZ_JBEZVB010000160.1"/>
</dbReference>
<keyword evidence="1" id="KW-0812">Transmembrane</keyword>
<gene>
    <name evidence="2" type="ORF">BS329_39795</name>
</gene>
<evidence type="ECO:0000256" key="1">
    <source>
        <dbReference type="SAM" id="Phobius"/>
    </source>
</evidence>
<organism evidence="2 3">
    <name type="scientific">Amycolatopsis coloradensis</name>
    <dbReference type="NCBI Taxonomy" id="76021"/>
    <lineage>
        <taxon>Bacteria</taxon>
        <taxon>Bacillati</taxon>
        <taxon>Actinomycetota</taxon>
        <taxon>Actinomycetes</taxon>
        <taxon>Pseudonocardiales</taxon>
        <taxon>Pseudonocardiaceae</taxon>
        <taxon>Amycolatopsis</taxon>
    </lineage>
</organism>
<sequence length="72" mass="7741">MNRDTEPKPVWTPASVLGWVVGAALILIVGTLIVGVILGMFLDNLALSYVFGFILSALYAGVLVARAIKLRR</sequence>
<proteinExistence type="predicted"/>
<keyword evidence="1" id="KW-1133">Transmembrane helix</keyword>
<dbReference type="AlphaFoldDB" id="A0A1R0KDW5"/>
<keyword evidence="1" id="KW-0472">Membrane</keyword>
<dbReference type="EMBL" id="MQUQ01000037">
    <property type="protein sequence ID" value="OLZ43236.1"/>
    <property type="molecule type" value="Genomic_DNA"/>
</dbReference>
<evidence type="ECO:0000313" key="3">
    <source>
        <dbReference type="Proteomes" id="UP000187486"/>
    </source>
</evidence>
<accession>A0A1R0KDW5</accession>
<comment type="caution">
    <text evidence="2">The sequence shown here is derived from an EMBL/GenBank/DDBJ whole genome shotgun (WGS) entry which is preliminary data.</text>
</comment>
<protein>
    <submittedName>
        <fullName evidence="2">Uncharacterized protein</fullName>
    </submittedName>
</protein>
<reference evidence="2 3" key="1">
    <citation type="submission" date="2016-01" db="EMBL/GenBank/DDBJ databases">
        <title>Amycolatopsis coloradensis genome sequencing and assembly.</title>
        <authorList>
            <person name="Mayilraj S."/>
        </authorList>
    </citation>
    <scope>NUCLEOTIDE SEQUENCE [LARGE SCALE GENOMIC DNA]</scope>
    <source>
        <strain evidence="2 3">DSM 44225</strain>
    </source>
</reference>